<protein>
    <submittedName>
        <fullName evidence="1">Jg27726 protein</fullName>
    </submittedName>
</protein>
<dbReference type="AlphaFoldDB" id="A0A8S4QTW4"/>
<organism evidence="1 2">
    <name type="scientific">Pararge aegeria aegeria</name>
    <dbReference type="NCBI Taxonomy" id="348720"/>
    <lineage>
        <taxon>Eukaryota</taxon>
        <taxon>Metazoa</taxon>
        <taxon>Ecdysozoa</taxon>
        <taxon>Arthropoda</taxon>
        <taxon>Hexapoda</taxon>
        <taxon>Insecta</taxon>
        <taxon>Pterygota</taxon>
        <taxon>Neoptera</taxon>
        <taxon>Endopterygota</taxon>
        <taxon>Lepidoptera</taxon>
        <taxon>Glossata</taxon>
        <taxon>Ditrysia</taxon>
        <taxon>Papilionoidea</taxon>
        <taxon>Nymphalidae</taxon>
        <taxon>Satyrinae</taxon>
        <taxon>Satyrini</taxon>
        <taxon>Parargina</taxon>
        <taxon>Pararge</taxon>
    </lineage>
</organism>
<sequence>MKVFLILLLGISVAAGFDFNGLR</sequence>
<feature type="non-terminal residue" evidence="1">
    <location>
        <position position="1"/>
    </location>
</feature>
<accession>A0A8S4QTW4</accession>
<keyword evidence="2" id="KW-1185">Reference proteome</keyword>
<evidence type="ECO:0000313" key="1">
    <source>
        <dbReference type="EMBL" id="CAH2218255.1"/>
    </source>
</evidence>
<name>A0A8S4QTW4_9NEOP</name>
<dbReference type="EMBL" id="CAKXAJ010019304">
    <property type="protein sequence ID" value="CAH2218255.1"/>
    <property type="molecule type" value="Genomic_DNA"/>
</dbReference>
<reference evidence="1" key="1">
    <citation type="submission" date="2022-03" db="EMBL/GenBank/DDBJ databases">
        <authorList>
            <person name="Lindestad O."/>
        </authorList>
    </citation>
    <scope>NUCLEOTIDE SEQUENCE</scope>
</reference>
<proteinExistence type="predicted"/>
<comment type="caution">
    <text evidence="1">The sequence shown here is derived from an EMBL/GenBank/DDBJ whole genome shotgun (WGS) entry which is preliminary data.</text>
</comment>
<dbReference type="Proteomes" id="UP000838756">
    <property type="component" value="Unassembled WGS sequence"/>
</dbReference>
<gene>
    <name evidence="1" type="primary">jg27726</name>
    <name evidence="1" type="ORF">PAEG_LOCUS6102</name>
</gene>
<evidence type="ECO:0000313" key="2">
    <source>
        <dbReference type="Proteomes" id="UP000838756"/>
    </source>
</evidence>